<dbReference type="STRING" id="1220578.FPE01S_01_09660"/>
<evidence type="ECO:0000313" key="2">
    <source>
        <dbReference type="Proteomes" id="UP000033121"/>
    </source>
</evidence>
<evidence type="ECO:0008006" key="3">
    <source>
        <dbReference type="Google" id="ProtNLM"/>
    </source>
</evidence>
<sequence length="177" mass="20582">MLKRSNVELKDSMNYVNFKLQYVTQQIDLAFKEGNRAVTLEKVLAYHLKDGKRQQPFRLSELATGNKRKLIIRYTEIGCNQCADKVVSLIKSNKGIERDYETIVLVDFSNYDSYLKWRKISEVDFPVFWVKKGDMPYGVEKDNNSYVFVLNPNAAATSFFIPDSRFESYIATYVNTL</sequence>
<protein>
    <recommendedName>
        <fullName evidence="3">Thioredoxin domain-containing protein</fullName>
    </recommendedName>
</protein>
<accession>A0A0E9MWS8</accession>
<keyword evidence="2" id="KW-1185">Reference proteome</keyword>
<evidence type="ECO:0000313" key="1">
    <source>
        <dbReference type="EMBL" id="GAO41953.1"/>
    </source>
</evidence>
<comment type="caution">
    <text evidence="1">The sequence shown here is derived from an EMBL/GenBank/DDBJ whole genome shotgun (WGS) entry which is preliminary data.</text>
</comment>
<proteinExistence type="predicted"/>
<name>A0A0E9MWS8_9BACT</name>
<organism evidence="1 2">
    <name type="scientific">Flavihumibacter petaseus NBRC 106054</name>
    <dbReference type="NCBI Taxonomy" id="1220578"/>
    <lineage>
        <taxon>Bacteria</taxon>
        <taxon>Pseudomonadati</taxon>
        <taxon>Bacteroidota</taxon>
        <taxon>Chitinophagia</taxon>
        <taxon>Chitinophagales</taxon>
        <taxon>Chitinophagaceae</taxon>
        <taxon>Flavihumibacter</taxon>
    </lineage>
</organism>
<reference evidence="1 2" key="1">
    <citation type="submission" date="2015-04" db="EMBL/GenBank/DDBJ databases">
        <title>Whole genome shotgun sequence of Flavihumibacter petaseus NBRC 106054.</title>
        <authorList>
            <person name="Miyazawa S."/>
            <person name="Hosoyama A."/>
            <person name="Hashimoto M."/>
            <person name="Noguchi M."/>
            <person name="Tsuchikane K."/>
            <person name="Ohji S."/>
            <person name="Yamazoe A."/>
            <person name="Ichikawa N."/>
            <person name="Kimura A."/>
            <person name="Fujita N."/>
        </authorList>
    </citation>
    <scope>NUCLEOTIDE SEQUENCE [LARGE SCALE GENOMIC DNA]</scope>
    <source>
        <strain evidence="1 2">NBRC 106054</strain>
    </source>
</reference>
<gene>
    <name evidence="1" type="ORF">FPE01S_01_09660</name>
</gene>
<dbReference type="Proteomes" id="UP000033121">
    <property type="component" value="Unassembled WGS sequence"/>
</dbReference>
<dbReference type="EMBL" id="BBWV01000001">
    <property type="protein sequence ID" value="GAO41953.1"/>
    <property type="molecule type" value="Genomic_DNA"/>
</dbReference>
<dbReference type="AlphaFoldDB" id="A0A0E9MWS8"/>